<evidence type="ECO:0000313" key="4">
    <source>
        <dbReference type="EMBL" id="BBX69692.1"/>
    </source>
</evidence>
<dbReference type="InterPro" id="IPR046342">
    <property type="entry name" value="CBS_dom_sf"/>
</dbReference>
<reference evidence="4 5" key="1">
    <citation type="journal article" date="2019" name="Emerg. Microbes Infect.">
        <title>Comprehensive subspecies identification of 175 nontuberculous mycobacteria species based on 7547 genomic profiles.</title>
        <authorList>
            <person name="Matsumoto Y."/>
            <person name="Kinjo T."/>
            <person name="Motooka D."/>
            <person name="Nabeya D."/>
            <person name="Jung N."/>
            <person name="Uechi K."/>
            <person name="Horii T."/>
            <person name="Iida T."/>
            <person name="Fujita J."/>
            <person name="Nakamura S."/>
        </authorList>
    </citation>
    <scope>NUCLEOTIDE SEQUENCE [LARGE SCALE GENOMIC DNA]</scope>
    <source>
        <strain evidence="4 5">JCM 13323</strain>
    </source>
</reference>
<dbReference type="PROSITE" id="PS51371">
    <property type="entry name" value="CBS"/>
    <property type="match status" value="1"/>
</dbReference>
<keyword evidence="5" id="KW-1185">Reference proteome</keyword>
<proteinExistence type="predicted"/>
<sequence length="138" mass="14182">MGMTEIQSIGSLDVSTVTGGPVVRVPVGATVADAARALVTHDVGMVVLGDGDVPSAVLSERDIVRVVAAGRDPADVAAAEVASTKLVWASADDTIDEVAERMMEHYIRHMLVERDGALVGVVSARDLLGIYTAGAAGE</sequence>
<dbReference type="Proteomes" id="UP000466514">
    <property type="component" value="Chromosome"/>
</dbReference>
<feature type="domain" description="CBS" evidence="3">
    <location>
        <begin position="82"/>
        <end position="137"/>
    </location>
</feature>
<dbReference type="Gene3D" id="3.10.580.10">
    <property type="entry name" value="CBS-domain"/>
    <property type="match status" value="1"/>
</dbReference>
<accession>A0A7I7MCZ0</accession>
<evidence type="ECO:0000256" key="2">
    <source>
        <dbReference type="PROSITE-ProRule" id="PRU00703"/>
    </source>
</evidence>
<dbReference type="EMBL" id="AP022574">
    <property type="protein sequence ID" value="BBX69692.1"/>
    <property type="molecule type" value="Genomic_DNA"/>
</dbReference>
<name>A0A7I7MCZ0_9MYCO</name>
<evidence type="ECO:0000259" key="3">
    <source>
        <dbReference type="PROSITE" id="PS51371"/>
    </source>
</evidence>
<dbReference type="Pfam" id="PF00571">
    <property type="entry name" value="CBS"/>
    <property type="match status" value="2"/>
</dbReference>
<dbReference type="AlphaFoldDB" id="A0A7I7MCZ0"/>
<evidence type="ECO:0000256" key="1">
    <source>
        <dbReference type="ARBA" id="ARBA00023122"/>
    </source>
</evidence>
<gene>
    <name evidence="4" type="ORF">MPSYJ_31530</name>
</gene>
<dbReference type="PANTHER" id="PTHR43080">
    <property type="entry name" value="CBS DOMAIN-CONTAINING PROTEIN CBSX3, MITOCHONDRIAL"/>
    <property type="match status" value="1"/>
</dbReference>
<dbReference type="KEGG" id="mpsc:MPSYJ_31530"/>
<keyword evidence="1 2" id="KW-0129">CBS domain</keyword>
<dbReference type="SMART" id="SM00116">
    <property type="entry name" value="CBS"/>
    <property type="match status" value="2"/>
</dbReference>
<evidence type="ECO:0000313" key="5">
    <source>
        <dbReference type="Proteomes" id="UP000466514"/>
    </source>
</evidence>
<dbReference type="InterPro" id="IPR051257">
    <property type="entry name" value="Diverse_CBS-Domain"/>
</dbReference>
<dbReference type="InterPro" id="IPR000644">
    <property type="entry name" value="CBS_dom"/>
</dbReference>
<dbReference type="SUPFAM" id="SSF54631">
    <property type="entry name" value="CBS-domain pair"/>
    <property type="match status" value="1"/>
</dbReference>
<organism evidence="4 5">
    <name type="scientific">Mycolicibacterium psychrotolerans</name>
    <dbReference type="NCBI Taxonomy" id="216929"/>
    <lineage>
        <taxon>Bacteria</taxon>
        <taxon>Bacillati</taxon>
        <taxon>Actinomycetota</taxon>
        <taxon>Actinomycetes</taxon>
        <taxon>Mycobacteriales</taxon>
        <taxon>Mycobacteriaceae</taxon>
        <taxon>Mycolicibacterium</taxon>
    </lineage>
</organism>
<dbReference type="PANTHER" id="PTHR43080:SF2">
    <property type="entry name" value="CBS DOMAIN-CONTAINING PROTEIN"/>
    <property type="match status" value="1"/>
</dbReference>
<protein>
    <recommendedName>
        <fullName evidence="3">CBS domain-containing protein</fullName>
    </recommendedName>
</protein>